<name>A0AAN1WEY4_9GAMM</name>
<protein>
    <submittedName>
        <fullName evidence="3">Two-component system, NarL family, sensor histidine kinase</fullName>
        <ecNumber evidence="3">2.7.13.3</ecNumber>
    </submittedName>
</protein>
<dbReference type="AlphaFoldDB" id="A0AAN1WEY4"/>
<dbReference type="Proteomes" id="UP001320119">
    <property type="component" value="Chromosome"/>
</dbReference>
<dbReference type="GO" id="GO:0004673">
    <property type="term" value="F:protein histidine kinase activity"/>
    <property type="evidence" value="ECO:0007669"/>
    <property type="project" value="UniProtKB-EC"/>
</dbReference>
<keyword evidence="1" id="KW-0472">Membrane</keyword>
<feature type="transmembrane region" description="Helical" evidence="1">
    <location>
        <begin position="68"/>
        <end position="91"/>
    </location>
</feature>
<dbReference type="EMBL" id="AP023086">
    <property type="protein sequence ID" value="BCD96368.1"/>
    <property type="molecule type" value="Genomic_DNA"/>
</dbReference>
<evidence type="ECO:0000313" key="3">
    <source>
        <dbReference type="EMBL" id="BCD96368.1"/>
    </source>
</evidence>
<keyword evidence="3" id="KW-0418">Kinase</keyword>
<dbReference type="Pfam" id="PF25487">
    <property type="entry name" value="ETR1_N"/>
    <property type="match status" value="1"/>
</dbReference>
<evidence type="ECO:0000313" key="4">
    <source>
        <dbReference type="Proteomes" id="UP001320119"/>
    </source>
</evidence>
<organism evidence="3 4">
    <name type="scientific">Marinagarivorans cellulosilyticus</name>
    <dbReference type="NCBI Taxonomy" id="2721545"/>
    <lineage>
        <taxon>Bacteria</taxon>
        <taxon>Pseudomonadati</taxon>
        <taxon>Pseudomonadota</taxon>
        <taxon>Gammaproteobacteria</taxon>
        <taxon>Cellvibrionales</taxon>
        <taxon>Cellvibrionaceae</taxon>
        <taxon>Marinagarivorans</taxon>
    </lineage>
</organism>
<sequence>MSNSWLETVLGVDERFMPHGHCYLWQPDILWTHVLSDSLIAIAYIAIPVSIAIIAWRHAHSAGASASIALLFAAFIILCGLTHIFNIYVIWYPAYEVQSYIKAITAITSIVTAVIVVSKTRYLFQLLSIEASNHEINRVIDEHKKKETQLEKIYGASEAREMRIIELKEEINSLLTEQGKPKKYDKGTSV</sequence>
<evidence type="ECO:0000256" key="1">
    <source>
        <dbReference type="SAM" id="Phobius"/>
    </source>
</evidence>
<keyword evidence="1" id="KW-1133">Transmembrane helix</keyword>
<feature type="transmembrane region" description="Helical" evidence="1">
    <location>
        <begin position="97"/>
        <end position="117"/>
    </location>
</feature>
<keyword evidence="1" id="KW-0812">Transmembrane</keyword>
<dbReference type="KEGG" id="marq:MARGE09_P0568"/>
<gene>
    <name evidence="3" type="ORF">MARGE09_P0568</name>
</gene>
<evidence type="ECO:0000259" key="2">
    <source>
        <dbReference type="Pfam" id="PF25487"/>
    </source>
</evidence>
<feature type="domain" description="Ethylene receptor 1-like N-terminal" evidence="2">
    <location>
        <begin position="29"/>
        <end position="118"/>
    </location>
</feature>
<dbReference type="EC" id="2.7.13.3" evidence="3"/>
<feature type="transmembrane region" description="Helical" evidence="1">
    <location>
        <begin position="38"/>
        <end position="56"/>
    </location>
</feature>
<dbReference type="InterPro" id="IPR058544">
    <property type="entry name" value="ETR1_N"/>
</dbReference>
<proteinExistence type="predicted"/>
<keyword evidence="4" id="KW-1185">Reference proteome</keyword>
<dbReference type="RefSeq" id="WP_236985871.1">
    <property type="nucleotide sequence ID" value="NZ_AP023086.1"/>
</dbReference>
<reference evidence="3 4" key="1">
    <citation type="journal article" date="2022" name="IScience">
        <title>An ultrasensitive nanofiber-based assay for enzymatic hydrolysis and deep-sea microbial degradation of cellulose.</title>
        <authorList>
            <person name="Tsudome M."/>
            <person name="Tachioka M."/>
            <person name="Miyazaki M."/>
            <person name="Uchimura K."/>
            <person name="Tsuda M."/>
            <person name="Takaki Y."/>
            <person name="Deguchi S."/>
        </authorList>
    </citation>
    <scope>NUCLEOTIDE SEQUENCE [LARGE SCALE GENOMIC DNA]</scope>
    <source>
        <strain evidence="3 4">GE09</strain>
    </source>
</reference>
<keyword evidence="3" id="KW-0808">Transferase</keyword>
<accession>A0AAN1WEY4</accession>